<sequence>MVSYIVKYKLYHLIFWFLYHYFWWSLTSGSIIEAAQNILFSNYSIKFLFYVLMQAFGVYFNLYYLIPKFLQKGNYWIYIPALLLTVLLTSAGIIGGYFVNSAAVGIPFEELFKIAPTEFFQLFKTNALPSTLASMTLAMSIKLTKNWISSEKRRNAAEKENLTTELKFLRSQYNPHFLFNTINSIFVLIHKNQDMASESLAKFSELLRYQLYQCNEPEIDLTQEVNYLKNYIELETLRLDLSHLDLQVTIESSNTNGYRIAPFLLMPFVENAFKHVSHSTDLRNWISIELKIQDNRLVLNVSNSKPGLSLSNTAESSGIGLANVKRRLELLYPNHHKLEVLKSNKEFAISLEIAMKQATQEHIKIA</sequence>
<dbReference type="GO" id="GO:0004673">
    <property type="term" value="F:protein histidine kinase activity"/>
    <property type="evidence" value="ECO:0007669"/>
    <property type="project" value="UniProtKB-EC"/>
</dbReference>
<dbReference type="Pfam" id="PF06580">
    <property type="entry name" value="His_kinase"/>
    <property type="match status" value="1"/>
</dbReference>
<organism evidence="3 4">
    <name type="scientific">Croceitalea marina</name>
    <dbReference type="NCBI Taxonomy" id="1775166"/>
    <lineage>
        <taxon>Bacteria</taxon>
        <taxon>Pseudomonadati</taxon>
        <taxon>Bacteroidota</taxon>
        <taxon>Flavobacteriia</taxon>
        <taxon>Flavobacteriales</taxon>
        <taxon>Flavobacteriaceae</taxon>
        <taxon>Croceitalea</taxon>
    </lineage>
</organism>
<keyword evidence="1" id="KW-0812">Transmembrane</keyword>
<dbReference type="EC" id="2.7.13.3" evidence="3"/>
<feature type="transmembrane region" description="Helical" evidence="1">
    <location>
        <begin position="12"/>
        <end position="35"/>
    </location>
</feature>
<dbReference type="EMBL" id="JBHULB010000005">
    <property type="protein sequence ID" value="MFD2585656.1"/>
    <property type="molecule type" value="Genomic_DNA"/>
</dbReference>
<keyword evidence="1" id="KW-1133">Transmembrane helix</keyword>
<evidence type="ECO:0000256" key="1">
    <source>
        <dbReference type="SAM" id="Phobius"/>
    </source>
</evidence>
<keyword evidence="1" id="KW-0472">Membrane</keyword>
<dbReference type="Gene3D" id="3.30.565.10">
    <property type="entry name" value="Histidine kinase-like ATPase, C-terminal domain"/>
    <property type="match status" value="1"/>
</dbReference>
<dbReference type="InterPro" id="IPR010559">
    <property type="entry name" value="Sig_transdc_His_kin_internal"/>
</dbReference>
<dbReference type="PANTHER" id="PTHR34220">
    <property type="entry name" value="SENSOR HISTIDINE KINASE YPDA"/>
    <property type="match status" value="1"/>
</dbReference>
<dbReference type="InterPro" id="IPR050640">
    <property type="entry name" value="Bact_2-comp_sensor_kinase"/>
</dbReference>
<dbReference type="SUPFAM" id="SSF55874">
    <property type="entry name" value="ATPase domain of HSP90 chaperone/DNA topoisomerase II/histidine kinase"/>
    <property type="match status" value="1"/>
</dbReference>
<feature type="transmembrane region" description="Helical" evidence="1">
    <location>
        <begin position="75"/>
        <end position="99"/>
    </location>
</feature>
<dbReference type="RefSeq" id="WP_377765084.1">
    <property type="nucleotide sequence ID" value="NZ_JBHULB010000005.1"/>
</dbReference>
<evidence type="ECO:0000259" key="2">
    <source>
        <dbReference type="Pfam" id="PF06580"/>
    </source>
</evidence>
<keyword evidence="3" id="KW-0418">Kinase</keyword>
<comment type="caution">
    <text evidence="3">The sequence shown here is derived from an EMBL/GenBank/DDBJ whole genome shotgun (WGS) entry which is preliminary data.</text>
</comment>
<protein>
    <submittedName>
        <fullName evidence="3">Sensor histidine kinase</fullName>
        <ecNumber evidence="3">2.7.13.3</ecNumber>
    </submittedName>
</protein>
<proteinExistence type="predicted"/>
<dbReference type="PANTHER" id="PTHR34220:SF7">
    <property type="entry name" value="SENSOR HISTIDINE KINASE YPDA"/>
    <property type="match status" value="1"/>
</dbReference>
<gene>
    <name evidence="3" type="ORF">ACFSQJ_01865</name>
</gene>
<keyword evidence="4" id="KW-1185">Reference proteome</keyword>
<dbReference type="Proteomes" id="UP001597526">
    <property type="component" value="Unassembled WGS sequence"/>
</dbReference>
<evidence type="ECO:0000313" key="4">
    <source>
        <dbReference type="Proteomes" id="UP001597526"/>
    </source>
</evidence>
<keyword evidence="3" id="KW-0808">Transferase</keyword>
<dbReference type="InterPro" id="IPR036890">
    <property type="entry name" value="HATPase_C_sf"/>
</dbReference>
<evidence type="ECO:0000313" key="3">
    <source>
        <dbReference type="EMBL" id="MFD2585656.1"/>
    </source>
</evidence>
<name>A0ABW5MRT0_9FLAO</name>
<accession>A0ABW5MRT0</accession>
<feature type="transmembrane region" description="Helical" evidence="1">
    <location>
        <begin position="47"/>
        <end position="66"/>
    </location>
</feature>
<reference evidence="4" key="1">
    <citation type="journal article" date="2019" name="Int. J. Syst. Evol. Microbiol.">
        <title>The Global Catalogue of Microorganisms (GCM) 10K type strain sequencing project: providing services to taxonomists for standard genome sequencing and annotation.</title>
        <authorList>
            <consortium name="The Broad Institute Genomics Platform"/>
            <consortium name="The Broad Institute Genome Sequencing Center for Infectious Disease"/>
            <person name="Wu L."/>
            <person name="Ma J."/>
        </authorList>
    </citation>
    <scope>NUCLEOTIDE SEQUENCE [LARGE SCALE GENOMIC DNA]</scope>
    <source>
        <strain evidence="4">KCTC 52368</strain>
    </source>
</reference>
<feature type="domain" description="Signal transduction histidine kinase internal region" evidence="2">
    <location>
        <begin position="164"/>
        <end position="239"/>
    </location>
</feature>